<reference evidence="1 2" key="1">
    <citation type="journal article" date="2020" name="Phytopathology">
        <title>Genome Sequence Resources of Colletotrichum truncatum, C. plurivorum, C. musicola, and C. sojae: Four Species Pathogenic to Soybean (Glycine max).</title>
        <authorList>
            <person name="Rogerio F."/>
            <person name="Boufleur T.R."/>
            <person name="Ciampi-Guillardi M."/>
            <person name="Sukno S.A."/>
            <person name="Thon M.R."/>
            <person name="Massola Junior N.S."/>
            <person name="Baroncelli R."/>
        </authorList>
    </citation>
    <scope>NUCLEOTIDE SEQUENCE [LARGE SCALE GENOMIC DNA]</scope>
    <source>
        <strain evidence="1 2">CMES1059</strain>
    </source>
</reference>
<evidence type="ECO:0000313" key="1">
    <source>
        <dbReference type="EMBL" id="KAL0929581.1"/>
    </source>
</evidence>
<proteinExistence type="predicted"/>
<name>A0ACC3YCQ8_COLTU</name>
<evidence type="ECO:0000313" key="2">
    <source>
        <dbReference type="Proteomes" id="UP000805649"/>
    </source>
</evidence>
<protein>
    <submittedName>
        <fullName evidence="1">Zinc C2H2 type domain containing protein</fullName>
    </submittedName>
</protein>
<gene>
    <name evidence="1" type="ORF">CTRU02_215480</name>
</gene>
<accession>A0ACC3YCQ8</accession>
<keyword evidence="2" id="KW-1185">Reference proteome</keyword>
<comment type="caution">
    <text evidence="1">The sequence shown here is derived from an EMBL/GenBank/DDBJ whole genome shotgun (WGS) entry which is preliminary data.</text>
</comment>
<dbReference type="Proteomes" id="UP000805649">
    <property type="component" value="Unassembled WGS sequence"/>
</dbReference>
<sequence length="892" mass="100024">MAPKPSSDGVVYTYDHASKEKVRKRGGTAKHRAVKLGKDAKVFSATVHFNPTYEQLDGAIYVPKGQKIPDVNRFLLDLYNGLPPISRRRRNTRSTTYRHRDSSPVLEEIMVETSDSESATAAVRDKDTASVRRQQETSEDAPSFTPSAASDAPPRVVVSSPKINQSSRPPFPVTSQLPSRGPHDAAILLNPDFDNASMLTTATPGFELTACVGHTSTWPSIDKVSIDIVRQNNDFFGCGQPSGPEASSTVPSLNLFNFQSGKALSKGNFVDWLFDPQASFSHFDSTSSIPFLEGGLESTFNNNIHYDYDSLDSRSQLDQILPVHVEASDMLISEHRRQEVLRWLQVFRQKQPKFEHRIHDLVQESGGDLPALNLDMMRDCLQEYWKNISPRLPIVHQPTFAPNYCPIYLVMVMLALGAASLSSRDSTGSLEQYGGFSDVIISSLRWEILTAEEEASSSEGLFIAQSLLLLEFYEKMFSSRRFHERAHKYHSATLTLLRRGSPLIGIAGSGFPPEEQASASRNNGPKVRWAETESMHRVVFAAFMLDIMHAAMFGHTADIAPHEIRLPLPCDDGLWTASTPEIFRQLEGNYRMYGIKQVSFLDGLKSALHGQEVKTHIFGRMIIMSGLLSVGWHLSRRELHLKWHDLRTASTETHEGWKRILLRAFDQWKESFDNAVGADDTPEAPGQPTSSNGPIHSAAVLYHLAHISFHVDIVDCQLYAGVKRLIGRNISTGDHCSAVARIRTWSTFPSTRHAVLHAFKLLYRVLVDKREPKTRINSFGSLPEPISVFYSCRDEPDPHRPWIMYYAALTIWSFVQAQEAPSKNMPPGQHSEIAPYLARFATLDELNDESTMNLSEGLAELLGLLGRILEQSHSELLLEASDRLRYCRETLR</sequence>
<dbReference type="EMBL" id="VUJX02000016">
    <property type="protein sequence ID" value="KAL0929581.1"/>
    <property type="molecule type" value="Genomic_DNA"/>
</dbReference>
<organism evidence="1 2">
    <name type="scientific">Colletotrichum truncatum</name>
    <name type="common">Anthracnose fungus</name>
    <name type="synonym">Colletotrichum capsici</name>
    <dbReference type="NCBI Taxonomy" id="5467"/>
    <lineage>
        <taxon>Eukaryota</taxon>
        <taxon>Fungi</taxon>
        <taxon>Dikarya</taxon>
        <taxon>Ascomycota</taxon>
        <taxon>Pezizomycotina</taxon>
        <taxon>Sordariomycetes</taxon>
        <taxon>Hypocreomycetidae</taxon>
        <taxon>Glomerellales</taxon>
        <taxon>Glomerellaceae</taxon>
        <taxon>Colletotrichum</taxon>
        <taxon>Colletotrichum truncatum species complex</taxon>
    </lineage>
</organism>